<comment type="caution">
    <text evidence="2">The sequence shown here is derived from an EMBL/GenBank/DDBJ whole genome shotgun (WGS) entry which is preliminary data.</text>
</comment>
<dbReference type="InterPro" id="IPR000719">
    <property type="entry name" value="Prot_kinase_dom"/>
</dbReference>
<dbReference type="PANTHER" id="PTHR24416:SF622">
    <property type="entry name" value="PROTEIN KINASE DOMAIN-CONTAINING PROTEIN"/>
    <property type="match status" value="1"/>
</dbReference>
<dbReference type="SUPFAM" id="SSF56112">
    <property type="entry name" value="Protein kinase-like (PK-like)"/>
    <property type="match status" value="1"/>
</dbReference>
<dbReference type="Pfam" id="PF07714">
    <property type="entry name" value="PK_Tyr_Ser-Thr"/>
    <property type="match status" value="1"/>
</dbReference>
<dbReference type="InterPro" id="IPR050122">
    <property type="entry name" value="RTK"/>
</dbReference>
<protein>
    <recommendedName>
        <fullName evidence="1">Protein kinase domain-containing protein</fullName>
    </recommendedName>
</protein>
<dbReference type="OrthoDB" id="5982816at2759"/>
<dbReference type="GO" id="GO:0005886">
    <property type="term" value="C:plasma membrane"/>
    <property type="evidence" value="ECO:0007669"/>
    <property type="project" value="TreeGrafter"/>
</dbReference>
<dbReference type="Gene3D" id="1.10.510.10">
    <property type="entry name" value="Transferase(Phosphotransferase) domain 1"/>
    <property type="match status" value="1"/>
</dbReference>
<dbReference type="PANTHER" id="PTHR24416">
    <property type="entry name" value="TYROSINE-PROTEIN KINASE RECEPTOR"/>
    <property type="match status" value="1"/>
</dbReference>
<dbReference type="PROSITE" id="PS50011">
    <property type="entry name" value="PROTEIN_KINASE_DOM"/>
    <property type="match status" value="1"/>
</dbReference>
<dbReference type="Proteomes" id="UP001163046">
    <property type="component" value="Unassembled WGS sequence"/>
</dbReference>
<evidence type="ECO:0000313" key="3">
    <source>
        <dbReference type="Proteomes" id="UP001163046"/>
    </source>
</evidence>
<dbReference type="GO" id="GO:0007169">
    <property type="term" value="P:cell surface receptor protein tyrosine kinase signaling pathway"/>
    <property type="evidence" value="ECO:0007669"/>
    <property type="project" value="TreeGrafter"/>
</dbReference>
<sequence>MGIDRNWQIPREKLEITDDQLGRGEFDNNNQTQRLALISEMETLTSVGRHPNIVSLVGACTFEEPLYVVIEFVPGGSLDKLLHNSQVHGRIGQEDPAYANIWSRLTERELLQIASDIANGMKHLESKLASNILNY</sequence>
<accession>A0A9X0D154</accession>
<dbReference type="GO" id="GO:0004714">
    <property type="term" value="F:transmembrane receptor protein tyrosine kinase activity"/>
    <property type="evidence" value="ECO:0007669"/>
    <property type="project" value="TreeGrafter"/>
</dbReference>
<dbReference type="InterPro" id="IPR001245">
    <property type="entry name" value="Ser-Thr/Tyr_kinase_cat_dom"/>
</dbReference>
<name>A0A9X0D154_9CNID</name>
<dbReference type="GO" id="GO:0043235">
    <property type="term" value="C:receptor complex"/>
    <property type="evidence" value="ECO:0007669"/>
    <property type="project" value="TreeGrafter"/>
</dbReference>
<keyword evidence="3" id="KW-1185">Reference proteome</keyword>
<dbReference type="SMART" id="SM00219">
    <property type="entry name" value="TyrKc"/>
    <property type="match status" value="1"/>
</dbReference>
<dbReference type="InterPro" id="IPR011009">
    <property type="entry name" value="Kinase-like_dom_sf"/>
</dbReference>
<proteinExistence type="predicted"/>
<dbReference type="InterPro" id="IPR020635">
    <property type="entry name" value="Tyr_kinase_cat_dom"/>
</dbReference>
<dbReference type="EMBL" id="MU825967">
    <property type="protein sequence ID" value="KAJ7381898.1"/>
    <property type="molecule type" value="Genomic_DNA"/>
</dbReference>
<gene>
    <name evidence="2" type="ORF">OS493_038358</name>
</gene>
<feature type="domain" description="Protein kinase" evidence="1">
    <location>
        <begin position="1"/>
        <end position="135"/>
    </location>
</feature>
<dbReference type="AlphaFoldDB" id="A0A9X0D154"/>
<reference evidence="2" key="1">
    <citation type="submission" date="2023-01" db="EMBL/GenBank/DDBJ databases">
        <title>Genome assembly of the deep-sea coral Lophelia pertusa.</title>
        <authorList>
            <person name="Herrera S."/>
            <person name="Cordes E."/>
        </authorList>
    </citation>
    <scope>NUCLEOTIDE SEQUENCE</scope>
    <source>
        <strain evidence="2">USNM1676648</strain>
        <tissue evidence="2">Polyp</tissue>
    </source>
</reference>
<dbReference type="GO" id="GO:0005524">
    <property type="term" value="F:ATP binding"/>
    <property type="evidence" value="ECO:0007669"/>
    <property type="project" value="InterPro"/>
</dbReference>
<organism evidence="2 3">
    <name type="scientific">Desmophyllum pertusum</name>
    <dbReference type="NCBI Taxonomy" id="174260"/>
    <lineage>
        <taxon>Eukaryota</taxon>
        <taxon>Metazoa</taxon>
        <taxon>Cnidaria</taxon>
        <taxon>Anthozoa</taxon>
        <taxon>Hexacorallia</taxon>
        <taxon>Scleractinia</taxon>
        <taxon>Caryophylliina</taxon>
        <taxon>Caryophylliidae</taxon>
        <taxon>Desmophyllum</taxon>
    </lineage>
</organism>
<evidence type="ECO:0000313" key="2">
    <source>
        <dbReference type="EMBL" id="KAJ7381898.1"/>
    </source>
</evidence>
<evidence type="ECO:0000259" key="1">
    <source>
        <dbReference type="PROSITE" id="PS50011"/>
    </source>
</evidence>